<protein>
    <recommendedName>
        <fullName evidence="2">L,D-TPase catalytic domain-containing protein</fullName>
    </recommendedName>
</protein>
<name>A0A2P7AYX3_9HYPH</name>
<dbReference type="GO" id="GO:0008360">
    <property type="term" value="P:regulation of cell shape"/>
    <property type="evidence" value="ECO:0007669"/>
    <property type="project" value="UniProtKB-UniRule"/>
</dbReference>
<dbReference type="PANTHER" id="PTHR38589:SF1">
    <property type="entry name" value="BLR0621 PROTEIN"/>
    <property type="match status" value="1"/>
</dbReference>
<dbReference type="Pfam" id="PF03734">
    <property type="entry name" value="YkuD"/>
    <property type="match status" value="1"/>
</dbReference>
<organism evidence="3 4">
    <name type="scientific">Phyllobacterium endophyticum</name>
    <dbReference type="NCBI Taxonomy" id="1149773"/>
    <lineage>
        <taxon>Bacteria</taxon>
        <taxon>Pseudomonadati</taxon>
        <taxon>Pseudomonadota</taxon>
        <taxon>Alphaproteobacteria</taxon>
        <taxon>Hyphomicrobiales</taxon>
        <taxon>Phyllobacteriaceae</taxon>
        <taxon>Phyllobacterium</taxon>
    </lineage>
</organism>
<dbReference type="AlphaFoldDB" id="A0A2P7AYX3"/>
<evidence type="ECO:0000259" key="2">
    <source>
        <dbReference type="PROSITE" id="PS52029"/>
    </source>
</evidence>
<keyword evidence="4" id="KW-1185">Reference proteome</keyword>
<evidence type="ECO:0000256" key="1">
    <source>
        <dbReference type="PROSITE-ProRule" id="PRU01373"/>
    </source>
</evidence>
<feature type="active site" description="Nucleophile" evidence="1">
    <location>
        <position position="152"/>
    </location>
</feature>
<dbReference type="Proteomes" id="UP000241158">
    <property type="component" value="Unassembled WGS sequence"/>
</dbReference>
<dbReference type="CDD" id="cd16913">
    <property type="entry name" value="YkuD_like"/>
    <property type="match status" value="1"/>
</dbReference>
<comment type="pathway">
    <text evidence="1">Cell wall biogenesis; peptidoglycan biosynthesis.</text>
</comment>
<keyword evidence="1" id="KW-0961">Cell wall biogenesis/degradation</keyword>
<dbReference type="PROSITE" id="PS52029">
    <property type="entry name" value="LD_TPASE"/>
    <property type="match status" value="1"/>
</dbReference>
<dbReference type="EMBL" id="PGGN01000001">
    <property type="protein sequence ID" value="PSH59412.1"/>
    <property type="molecule type" value="Genomic_DNA"/>
</dbReference>
<proteinExistence type="predicted"/>
<keyword evidence="1" id="KW-0573">Peptidoglycan synthesis</keyword>
<keyword evidence="1" id="KW-0133">Cell shape</keyword>
<dbReference type="GO" id="GO:0009252">
    <property type="term" value="P:peptidoglycan biosynthetic process"/>
    <property type="evidence" value="ECO:0007669"/>
    <property type="project" value="UniProtKB-KW"/>
</dbReference>
<dbReference type="RefSeq" id="WP_106714711.1">
    <property type="nucleotide sequence ID" value="NZ_JACHXT010000002.1"/>
</dbReference>
<dbReference type="GO" id="GO:0071555">
    <property type="term" value="P:cell wall organization"/>
    <property type="evidence" value="ECO:0007669"/>
    <property type="project" value="UniProtKB-UniRule"/>
</dbReference>
<evidence type="ECO:0000313" key="4">
    <source>
        <dbReference type="Proteomes" id="UP000241158"/>
    </source>
</evidence>
<reference evidence="4" key="1">
    <citation type="submission" date="2017-11" db="EMBL/GenBank/DDBJ databases">
        <authorList>
            <person name="Kuznetsova I."/>
            <person name="Sazanova A."/>
            <person name="Chirak E."/>
            <person name="Safronova V."/>
            <person name="Willems A."/>
        </authorList>
    </citation>
    <scope>NUCLEOTIDE SEQUENCE [LARGE SCALE GENOMIC DNA]</scope>
    <source>
        <strain evidence="4">PEPV15</strain>
    </source>
</reference>
<gene>
    <name evidence="3" type="ORF">CU100_01045</name>
</gene>
<sequence length="177" mass="20122">MTGRSLRFIDVRPRPGHRSQGQLIAGNIVLRCALGKGGISAFKREGDGATPLARMGLLYGFKRPDKKVLAASGLALRTLSRNDGWCEVSDDRNYNRRVRIPYGASHETMWRKDDLYDICIVMDWNLNPRRRAKGSAIFFHLARRGYTPTEGCIALSRADMNRLLPYLSDQTVIRVWR</sequence>
<dbReference type="GO" id="GO:0016740">
    <property type="term" value="F:transferase activity"/>
    <property type="evidence" value="ECO:0007669"/>
    <property type="project" value="InterPro"/>
</dbReference>
<dbReference type="InterPro" id="IPR005490">
    <property type="entry name" value="LD_TPept_cat_dom"/>
</dbReference>
<dbReference type="OrthoDB" id="9804204at2"/>
<evidence type="ECO:0000313" key="3">
    <source>
        <dbReference type="EMBL" id="PSH59412.1"/>
    </source>
</evidence>
<feature type="domain" description="L,D-TPase catalytic" evidence="2">
    <location>
        <begin position="1"/>
        <end position="176"/>
    </location>
</feature>
<dbReference type="PANTHER" id="PTHR38589">
    <property type="entry name" value="BLR0621 PROTEIN"/>
    <property type="match status" value="1"/>
</dbReference>
<comment type="caution">
    <text evidence="3">The sequence shown here is derived from an EMBL/GenBank/DDBJ whole genome shotgun (WGS) entry which is preliminary data.</text>
</comment>
<accession>A0A2P7AYX3</accession>
<feature type="active site" description="Proton donor/acceptor" evidence="1">
    <location>
        <position position="140"/>
    </location>
</feature>